<evidence type="ECO:0000256" key="14">
    <source>
        <dbReference type="ARBA" id="ARBA00031031"/>
    </source>
</evidence>
<evidence type="ECO:0000256" key="7">
    <source>
        <dbReference type="ARBA" id="ARBA00022519"/>
    </source>
</evidence>
<organism evidence="17 18">
    <name type="scientific">Marinobacter profundi</name>
    <dbReference type="NCBI Taxonomy" id="2666256"/>
    <lineage>
        <taxon>Bacteria</taxon>
        <taxon>Pseudomonadati</taxon>
        <taxon>Pseudomonadota</taxon>
        <taxon>Gammaproteobacteria</taxon>
        <taxon>Pseudomonadales</taxon>
        <taxon>Marinobacteraceae</taxon>
        <taxon>Marinobacter</taxon>
    </lineage>
</organism>
<keyword evidence="12 15" id="KW-0472">Membrane</keyword>
<keyword evidence="10" id="KW-0574">Periplasm</keyword>
<evidence type="ECO:0000256" key="12">
    <source>
        <dbReference type="ARBA" id="ARBA00023136"/>
    </source>
</evidence>
<evidence type="ECO:0000256" key="9">
    <source>
        <dbReference type="ARBA" id="ARBA00022729"/>
    </source>
</evidence>
<dbReference type="GO" id="GO:0016746">
    <property type="term" value="F:acyltransferase activity"/>
    <property type="evidence" value="ECO:0007669"/>
    <property type="project" value="UniProtKB-KW"/>
</dbReference>
<dbReference type="GO" id="GO:0005886">
    <property type="term" value="C:plasma membrane"/>
    <property type="evidence" value="ECO:0007669"/>
    <property type="project" value="UniProtKB-SubCell"/>
</dbReference>
<keyword evidence="8 17" id="KW-0808">Transferase</keyword>
<evidence type="ECO:0000256" key="2">
    <source>
        <dbReference type="ARBA" id="ARBA00004587"/>
    </source>
</evidence>
<keyword evidence="15" id="KW-0812">Transmembrane</keyword>
<dbReference type="InterPro" id="IPR034657">
    <property type="entry name" value="AlgJ"/>
</dbReference>
<dbReference type="CDD" id="cd14442">
    <property type="entry name" value="AlgJ_like"/>
    <property type="match status" value="1"/>
</dbReference>
<evidence type="ECO:0000256" key="8">
    <source>
        <dbReference type="ARBA" id="ARBA00022679"/>
    </source>
</evidence>
<feature type="domain" description="AlgX/AlgJ SGNH hydrolase-like" evidence="16">
    <location>
        <begin position="81"/>
        <end position="348"/>
    </location>
</feature>
<keyword evidence="13" id="KW-0012">Acyltransferase</keyword>
<name>A0A2G1URP7_9GAMM</name>
<protein>
    <recommendedName>
        <fullName evidence="5">Probable alginate O-acetylase AlgJ</fullName>
    </recommendedName>
    <alternativeName>
        <fullName evidence="14">Alginate biosynthesis protein AlgJ</fullName>
    </alternativeName>
</protein>
<reference evidence="17 18" key="1">
    <citation type="submission" date="2017-09" db="EMBL/GenBank/DDBJ databases">
        <title>The draft genome sequences of Marinobacter sp. PWS21.</title>
        <authorList>
            <person name="Cao J."/>
        </authorList>
    </citation>
    <scope>NUCLEOTIDE SEQUENCE [LARGE SCALE GENOMIC DNA]</scope>
    <source>
        <strain evidence="17 18">PWS21</strain>
    </source>
</reference>
<dbReference type="UniPathway" id="UPA00286"/>
<evidence type="ECO:0000256" key="4">
    <source>
        <dbReference type="ARBA" id="ARBA00006038"/>
    </source>
</evidence>
<comment type="caution">
    <text evidence="17">The sequence shown here is derived from an EMBL/GenBank/DDBJ whole genome shotgun (WGS) entry which is preliminary data.</text>
</comment>
<comment type="subcellular location">
    <subcellularLocation>
        <location evidence="2">Cell inner membrane</location>
        <topology evidence="2">Peripheral membrane protein</topology>
        <orientation evidence="2">Periplasmic side</orientation>
    </subcellularLocation>
    <subcellularLocation>
        <location evidence="1">Periplasm</location>
    </subcellularLocation>
</comment>
<evidence type="ECO:0000256" key="6">
    <source>
        <dbReference type="ARBA" id="ARBA00022475"/>
    </source>
</evidence>
<keyword evidence="15" id="KW-1133">Transmembrane helix</keyword>
<sequence>MTATSARLTAYLFIVMVIGLGLLSLKPLTEYEASGELDALTGEWARKLESHYDERFPVRDLGTNLWAAINFVLFREGRPGVIVGQHGWLFSSEEFYPEAAEPGLVDTNLERVKVISQHLRRQGIPLVVLVVPAKARIYEDKLAGEQPAREMASLYNRLLATLDIAGVPAPALADELDEAAAEGTQVFLRTDTHWSPVGADLFARQAATHIRDVFDDQPWGEQTFFTTQEEPIRHRGDLLNYIPVDPLFSGLGPAPDMFSPRTTAAGNSTSDASESLFGEADTGTVLVGTSYSANPLWDFPGALRKYLGRDLINVAEEGKGPIVPMVEYLQSSDFRDHPPELVIWEFPERYLARPVESEQVTAWFRQAGALYAQRPGIESATNP</sequence>
<evidence type="ECO:0000256" key="1">
    <source>
        <dbReference type="ARBA" id="ARBA00004418"/>
    </source>
</evidence>
<evidence type="ECO:0000256" key="13">
    <source>
        <dbReference type="ARBA" id="ARBA00023315"/>
    </source>
</evidence>
<keyword evidence="6" id="KW-1003">Cell membrane</keyword>
<dbReference type="Pfam" id="PF16822">
    <property type="entry name" value="ALGX"/>
    <property type="match status" value="1"/>
</dbReference>
<comment type="similarity">
    <text evidence="4">Belongs to the AlgJ family.</text>
</comment>
<feature type="transmembrane region" description="Helical" evidence="15">
    <location>
        <begin position="6"/>
        <end position="25"/>
    </location>
</feature>
<dbReference type="AlphaFoldDB" id="A0A2G1URP7"/>
<keyword evidence="7" id="KW-0997">Cell inner membrane</keyword>
<dbReference type="GO" id="GO:0042121">
    <property type="term" value="P:alginic acid biosynthetic process"/>
    <property type="evidence" value="ECO:0007669"/>
    <property type="project" value="UniProtKB-UniPathway"/>
</dbReference>
<comment type="pathway">
    <text evidence="3">Glycan biosynthesis; alginate biosynthesis.</text>
</comment>
<dbReference type="RefSeq" id="WP_099612804.1">
    <property type="nucleotide sequence ID" value="NZ_KZ319367.1"/>
</dbReference>
<evidence type="ECO:0000256" key="15">
    <source>
        <dbReference type="SAM" id="Phobius"/>
    </source>
</evidence>
<evidence type="ECO:0000259" key="16">
    <source>
        <dbReference type="Pfam" id="PF16822"/>
    </source>
</evidence>
<evidence type="ECO:0000313" key="18">
    <source>
        <dbReference type="Proteomes" id="UP000231409"/>
    </source>
</evidence>
<dbReference type="EMBL" id="NTFH01000001">
    <property type="protein sequence ID" value="PHQ17125.1"/>
    <property type="molecule type" value="Genomic_DNA"/>
</dbReference>
<gene>
    <name evidence="17" type="ORF">CLH61_00775</name>
</gene>
<evidence type="ECO:0000256" key="3">
    <source>
        <dbReference type="ARBA" id="ARBA00005182"/>
    </source>
</evidence>
<accession>A0A2G1URP7</accession>
<proteinExistence type="inferred from homology"/>
<dbReference type="Proteomes" id="UP000231409">
    <property type="component" value="Unassembled WGS sequence"/>
</dbReference>
<evidence type="ECO:0000256" key="5">
    <source>
        <dbReference type="ARBA" id="ARBA00016086"/>
    </source>
</evidence>
<keyword evidence="11" id="KW-0016">Alginate biosynthesis</keyword>
<keyword evidence="9" id="KW-0732">Signal</keyword>
<evidence type="ECO:0000256" key="11">
    <source>
        <dbReference type="ARBA" id="ARBA00022841"/>
    </source>
</evidence>
<dbReference type="GO" id="GO:0042597">
    <property type="term" value="C:periplasmic space"/>
    <property type="evidence" value="ECO:0007669"/>
    <property type="project" value="UniProtKB-SubCell"/>
</dbReference>
<dbReference type="InterPro" id="IPR031811">
    <property type="entry name" value="ALGX/ALGJ_SGNH-like"/>
</dbReference>
<evidence type="ECO:0000313" key="17">
    <source>
        <dbReference type="EMBL" id="PHQ17125.1"/>
    </source>
</evidence>
<evidence type="ECO:0000256" key="10">
    <source>
        <dbReference type="ARBA" id="ARBA00022764"/>
    </source>
</evidence>
<keyword evidence="18" id="KW-1185">Reference proteome</keyword>